<proteinExistence type="predicted"/>
<accession>A0A7C9PP27</accession>
<protein>
    <submittedName>
        <fullName evidence="2">MerR family transcriptional regulator</fullName>
    </submittedName>
</protein>
<evidence type="ECO:0000259" key="1">
    <source>
        <dbReference type="PROSITE" id="PS50937"/>
    </source>
</evidence>
<gene>
    <name evidence="2" type="ORF">G3T37_11015</name>
</gene>
<dbReference type="Pfam" id="PF13411">
    <property type="entry name" value="MerR_1"/>
    <property type="match status" value="1"/>
</dbReference>
<evidence type="ECO:0000313" key="2">
    <source>
        <dbReference type="EMBL" id="NEM91886.1"/>
    </source>
</evidence>
<dbReference type="GO" id="GO:0006355">
    <property type="term" value="P:regulation of DNA-templated transcription"/>
    <property type="evidence" value="ECO:0007669"/>
    <property type="project" value="InterPro"/>
</dbReference>
<dbReference type="Gene3D" id="1.10.1660.10">
    <property type="match status" value="1"/>
</dbReference>
<feature type="domain" description="HTH merR-type" evidence="1">
    <location>
        <begin position="1"/>
        <end position="70"/>
    </location>
</feature>
<sequence>MRVSELSRRSGVPVGRIKFYLREGLLHGGALAAANQASYDETHVERIRLIQSLIGVGGLSVAAAARVIAAIDSELPLPEVFDIAQRTVTDERGSVGVSEEGLARISEVTAGWCAAPDNPGRLAAARIADSFARVGQTDDRGWFARYAAAALLAAEADLDEIETRPDRNARAETVVVGTVLGDALFAALRRIAQEHVTALRYGGAA</sequence>
<name>A0A7C9PP27_9MICO</name>
<dbReference type="PROSITE" id="PS50937">
    <property type="entry name" value="HTH_MERR_2"/>
    <property type="match status" value="1"/>
</dbReference>
<reference evidence="2 3" key="1">
    <citation type="journal article" date="2014" name="Int. J. Syst. Evol. Microbiol.">
        <title>Description of Galbitalea soli gen. nov., sp. nov., and Frondihabitans sucicola sp. nov.</title>
        <authorList>
            <person name="Kim S.J."/>
            <person name="Lim J.M."/>
            <person name="Ahn J.H."/>
            <person name="Weon H.Y."/>
            <person name="Hamada M."/>
            <person name="Suzuki K."/>
            <person name="Ahn T.Y."/>
            <person name="Kwon S.W."/>
        </authorList>
    </citation>
    <scope>NUCLEOTIDE SEQUENCE [LARGE SCALE GENOMIC DNA]</scope>
    <source>
        <strain evidence="2 3">NBRC 108727</strain>
    </source>
</reference>
<comment type="caution">
    <text evidence="2">The sequence shown here is derived from an EMBL/GenBank/DDBJ whole genome shotgun (WGS) entry which is preliminary data.</text>
</comment>
<dbReference type="AlphaFoldDB" id="A0A7C9PP27"/>
<dbReference type="InterPro" id="IPR009061">
    <property type="entry name" value="DNA-bd_dom_put_sf"/>
</dbReference>
<dbReference type="SUPFAM" id="SSF46955">
    <property type="entry name" value="Putative DNA-binding domain"/>
    <property type="match status" value="1"/>
</dbReference>
<dbReference type="RefSeq" id="WP_163473947.1">
    <property type="nucleotide sequence ID" value="NZ_JAAGWZ010000003.1"/>
</dbReference>
<dbReference type="EMBL" id="JAAGWZ010000003">
    <property type="protein sequence ID" value="NEM91886.1"/>
    <property type="molecule type" value="Genomic_DNA"/>
</dbReference>
<dbReference type="GO" id="GO:0003677">
    <property type="term" value="F:DNA binding"/>
    <property type="evidence" value="ECO:0007669"/>
    <property type="project" value="InterPro"/>
</dbReference>
<dbReference type="PRINTS" id="PR00040">
    <property type="entry name" value="HTHMERR"/>
</dbReference>
<dbReference type="InterPro" id="IPR000551">
    <property type="entry name" value="MerR-type_HTH_dom"/>
</dbReference>
<evidence type="ECO:0000313" key="3">
    <source>
        <dbReference type="Proteomes" id="UP000479756"/>
    </source>
</evidence>
<organism evidence="2 3">
    <name type="scientific">Galbitalea soli</name>
    <dbReference type="NCBI Taxonomy" id="1268042"/>
    <lineage>
        <taxon>Bacteria</taxon>
        <taxon>Bacillati</taxon>
        <taxon>Actinomycetota</taxon>
        <taxon>Actinomycetes</taxon>
        <taxon>Micrococcales</taxon>
        <taxon>Microbacteriaceae</taxon>
        <taxon>Galbitalea</taxon>
    </lineage>
</organism>
<dbReference type="SMART" id="SM00422">
    <property type="entry name" value="HTH_MERR"/>
    <property type="match status" value="1"/>
</dbReference>
<keyword evidence="3" id="KW-1185">Reference proteome</keyword>
<dbReference type="Proteomes" id="UP000479756">
    <property type="component" value="Unassembled WGS sequence"/>
</dbReference>